<accession>A0AAI9Y8D6</accession>
<sequence>MTTSEAVASRTGRISTFSTSTPPLDVHLPQGPRHRPHHPRPKPGAFRSQSSSCSLHRPLFPFPLPEFPFSLVSHFLHSIQTAFAIPNGHLKPVQSWRVFRWLRIS</sequence>
<protein>
    <submittedName>
        <fullName evidence="2">Uncharacterized protein</fullName>
    </submittedName>
</protein>
<dbReference type="Proteomes" id="UP001239213">
    <property type="component" value="Unassembled WGS sequence"/>
</dbReference>
<gene>
    <name evidence="2" type="ORF">CCUS01_03376</name>
</gene>
<keyword evidence="3" id="KW-1185">Reference proteome</keyword>
<organism evidence="2 3">
    <name type="scientific">Colletotrichum cuscutae</name>
    <dbReference type="NCBI Taxonomy" id="1209917"/>
    <lineage>
        <taxon>Eukaryota</taxon>
        <taxon>Fungi</taxon>
        <taxon>Dikarya</taxon>
        <taxon>Ascomycota</taxon>
        <taxon>Pezizomycotina</taxon>
        <taxon>Sordariomycetes</taxon>
        <taxon>Hypocreomycetidae</taxon>
        <taxon>Glomerellales</taxon>
        <taxon>Glomerellaceae</taxon>
        <taxon>Colletotrichum</taxon>
        <taxon>Colletotrichum acutatum species complex</taxon>
    </lineage>
</organism>
<evidence type="ECO:0000313" key="3">
    <source>
        <dbReference type="Proteomes" id="UP001239213"/>
    </source>
</evidence>
<comment type="caution">
    <text evidence="2">The sequence shown here is derived from an EMBL/GenBank/DDBJ whole genome shotgun (WGS) entry which is preliminary data.</text>
</comment>
<feature type="region of interest" description="Disordered" evidence="1">
    <location>
        <begin position="1"/>
        <end position="53"/>
    </location>
</feature>
<evidence type="ECO:0000313" key="2">
    <source>
        <dbReference type="EMBL" id="KAK1489329.1"/>
    </source>
</evidence>
<reference evidence="2" key="1">
    <citation type="submission" date="2016-11" db="EMBL/GenBank/DDBJ databases">
        <title>The genome sequence of Colletotrichum cuscutae.</title>
        <authorList>
            <person name="Baroncelli R."/>
        </authorList>
    </citation>
    <scope>NUCLEOTIDE SEQUENCE</scope>
    <source>
        <strain evidence="2">IMI 304802</strain>
    </source>
</reference>
<feature type="compositionally biased region" description="Basic residues" evidence="1">
    <location>
        <begin position="32"/>
        <end position="41"/>
    </location>
</feature>
<name>A0AAI9Y8D6_9PEZI</name>
<feature type="compositionally biased region" description="Polar residues" evidence="1">
    <location>
        <begin position="1"/>
        <end position="22"/>
    </location>
</feature>
<evidence type="ECO:0000256" key="1">
    <source>
        <dbReference type="SAM" id="MobiDB-lite"/>
    </source>
</evidence>
<dbReference type="AlphaFoldDB" id="A0AAI9Y8D6"/>
<proteinExistence type="predicted"/>
<dbReference type="EMBL" id="MPDP01000046">
    <property type="protein sequence ID" value="KAK1489329.1"/>
    <property type="molecule type" value="Genomic_DNA"/>
</dbReference>